<proteinExistence type="predicted"/>
<dbReference type="KEGG" id="wcp:H9Q76_03740"/>
<dbReference type="Proteomes" id="UP000515819">
    <property type="component" value="Chromosome"/>
</dbReference>
<dbReference type="InterPro" id="IPR045707">
    <property type="entry name" value="DUF6063"/>
</dbReference>
<protein>
    <submittedName>
        <fullName evidence="1">Uncharacterized protein</fullName>
    </submittedName>
</protein>
<accession>A0A7G9FPC2</accession>
<gene>
    <name evidence="1" type="ORF">H9Q76_03740</name>
</gene>
<evidence type="ECO:0000313" key="2">
    <source>
        <dbReference type="Proteomes" id="UP000515819"/>
    </source>
</evidence>
<dbReference type="Pfam" id="PF19539">
    <property type="entry name" value="DUF6063"/>
    <property type="match status" value="1"/>
</dbReference>
<reference evidence="1 2" key="1">
    <citation type="submission" date="2020-08" db="EMBL/GenBank/DDBJ databases">
        <authorList>
            <person name="Liu C."/>
            <person name="Sun Q."/>
        </authorList>
    </citation>
    <scope>NUCLEOTIDE SEQUENCE [LARGE SCALE GENOMIC DNA]</scope>
    <source>
        <strain evidence="1 2">NSJ-4</strain>
    </source>
</reference>
<sequence length="237" mass="27815">MEQRNLEKALDVYAALITGQEISRSNPDTRDLYEEFYANAAVYDIVTKMMKKLNLNLYEYQDAVYLTAGEGNRVFGYTNDDMKRLLGLRLNRELYMVYFIMYNFLLLFYQDSASYQVKEYVRLEDILEQVTTYLASITKDLSVYSMSDVEADSFKSLALLWDELPLVTSDEKDKNRASRASRTGYVKLTFNFLQEQKLFIAVEDRYYPTDRFHAIVENYFEEYKGKIYKVLGGETNA</sequence>
<dbReference type="EMBL" id="CP060632">
    <property type="protein sequence ID" value="QNM00404.1"/>
    <property type="molecule type" value="Genomic_DNA"/>
</dbReference>
<name>A0A7G9FPC2_9FIRM</name>
<dbReference type="RefSeq" id="WP_021984397.1">
    <property type="nucleotide sequence ID" value="NZ_CP060632.1"/>
</dbReference>
<keyword evidence="2" id="KW-1185">Reference proteome</keyword>
<dbReference type="AlphaFoldDB" id="A0A7G9FPC2"/>
<organism evidence="1 2">
    <name type="scientific">Wujia chipingensis</name>
    <dbReference type="NCBI Taxonomy" id="2763670"/>
    <lineage>
        <taxon>Bacteria</taxon>
        <taxon>Bacillati</taxon>
        <taxon>Bacillota</taxon>
        <taxon>Clostridia</taxon>
        <taxon>Lachnospirales</taxon>
        <taxon>Lachnospiraceae</taxon>
        <taxon>Wujia</taxon>
    </lineage>
</organism>
<evidence type="ECO:0000313" key="1">
    <source>
        <dbReference type="EMBL" id="QNM00404.1"/>
    </source>
</evidence>